<dbReference type="EMBL" id="BONE01000099">
    <property type="protein sequence ID" value="GIF77686.1"/>
    <property type="molecule type" value="Genomic_DNA"/>
</dbReference>
<organism evidence="2 3">
    <name type="scientific">Asanoa siamensis</name>
    <dbReference type="NCBI Taxonomy" id="926357"/>
    <lineage>
        <taxon>Bacteria</taxon>
        <taxon>Bacillati</taxon>
        <taxon>Actinomycetota</taxon>
        <taxon>Actinomycetes</taxon>
        <taxon>Micromonosporales</taxon>
        <taxon>Micromonosporaceae</taxon>
        <taxon>Asanoa</taxon>
    </lineage>
</organism>
<keyword evidence="3" id="KW-1185">Reference proteome</keyword>
<comment type="caution">
    <text evidence="2">The sequence shown here is derived from an EMBL/GenBank/DDBJ whole genome shotgun (WGS) entry which is preliminary data.</text>
</comment>
<sequence>MQMYVIANIATTQSARKRSAGQLATAAKSWRDPREANRAVWAEVNQVPGGSRRRYVAVAIEYLDGIDVSANTMDTNRPGGEHYGQLRRTG</sequence>
<accession>A0ABQ4D2B7</accession>
<feature type="region of interest" description="Disordered" evidence="1">
    <location>
        <begin position="71"/>
        <end position="90"/>
    </location>
</feature>
<evidence type="ECO:0000313" key="2">
    <source>
        <dbReference type="EMBL" id="GIF77686.1"/>
    </source>
</evidence>
<evidence type="ECO:0000313" key="3">
    <source>
        <dbReference type="Proteomes" id="UP000604117"/>
    </source>
</evidence>
<name>A0ABQ4D2B7_9ACTN</name>
<dbReference type="Proteomes" id="UP000604117">
    <property type="component" value="Unassembled WGS sequence"/>
</dbReference>
<gene>
    <name evidence="2" type="ORF">Asi02nite_72040</name>
</gene>
<reference evidence="2 3" key="1">
    <citation type="submission" date="2021-01" db="EMBL/GenBank/DDBJ databases">
        <title>Whole genome shotgun sequence of Asanoa siamensis NBRC 107932.</title>
        <authorList>
            <person name="Komaki H."/>
            <person name="Tamura T."/>
        </authorList>
    </citation>
    <scope>NUCLEOTIDE SEQUENCE [LARGE SCALE GENOMIC DNA]</scope>
    <source>
        <strain evidence="2 3">NBRC 107932</strain>
    </source>
</reference>
<evidence type="ECO:0000256" key="1">
    <source>
        <dbReference type="SAM" id="MobiDB-lite"/>
    </source>
</evidence>
<proteinExistence type="predicted"/>
<protein>
    <submittedName>
        <fullName evidence="2">Uncharacterized protein</fullName>
    </submittedName>
</protein>